<evidence type="ECO:0000256" key="1">
    <source>
        <dbReference type="SAM" id="MobiDB-lite"/>
    </source>
</evidence>
<dbReference type="SMR" id="Q553Q5"/>
<dbReference type="FunCoup" id="Q553Q5">
    <property type="interactions" value="435"/>
</dbReference>
<dbReference type="GeneID" id="8619930"/>
<keyword evidence="3" id="KW-1185">Reference proteome</keyword>
<dbReference type="RefSeq" id="XP_643665.1">
    <property type="nucleotide sequence ID" value="XM_638573.1"/>
</dbReference>
<comment type="caution">
    <text evidence="2">The sequence shown here is derived from an EMBL/GenBank/DDBJ whole genome shotgun (WGS) entry which is preliminary data.</text>
</comment>
<reference evidence="2 3" key="1">
    <citation type="journal article" date="2005" name="Nature">
        <title>The genome of the social amoeba Dictyostelium discoideum.</title>
        <authorList>
            <consortium name="The Dictyostelium discoideum Sequencing Consortium"/>
            <person name="Eichinger L."/>
            <person name="Pachebat J.A."/>
            <person name="Glockner G."/>
            <person name="Rajandream M.A."/>
            <person name="Sucgang R."/>
            <person name="Berriman M."/>
            <person name="Song J."/>
            <person name="Olsen R."/>
            <person name="Szafranski K."/>
            <person name="Xu Q."/>
            <person name="Tunggal B."/>
            <person name="Kummerfeld S."/>
            <person name="Madera M."/>
            <person name="Konfortov B.A."/>
            <person name="Rivero F."/>
            <person name="Bankier A.T."/>
            <person name="Lehmann R."/>
            <person name="Hamlin N."/>
            <person name="Davies R."/>
            <person name="Gaudet P."/>
            <person name="Fey P."/>
            <person name="Pilcher K."/>
            <person name="Chen G."/>
            <person name="Saunders D."/>
            <person name="Sodergren E."/>
            <person name="Davis P."/>
            <person name="Kerhornou A."/>
            <person name="Nie X."/>
            <person name="Hall N."/>
            <person name="Anjard C."/>
            <person name="Hemphill L."/>
            <person name="Bason N."/>
            <person name="Farbrother P."/>
            <person name="Desany B."/>
            <person name="Just E."/>
            <person name="Morio T."/>
            <person name="Rost R."/>
            <person name="Churcher C."/>
            <person name="Cooper J."/>
            <person name="Haydock S."/>
            <person name="van Driessche N."/>
            <person name="Cronin A."/>
            <person name="Goodhead I."/>
            <person name="Muzny D."/>
            <person name="Mourier T."/>
            <person name="Pain A."/>
            <person name="Lu M."/>
            <person name="Harper D."/>
            <person name="Lindsay R."/>
            <person name="Hauser H."/>
            <person name="James K."/>
            <person name="Quiles M."/>
            <person name="Madan Babu M."/>
            <person name="Saito T."/>
            <person name="Buchrieser C."/>
            <person name="Wardroper A."/>
            <person name="Felder M."/>
            <person name="Thangavelu M."/>
            <person name="Johnson D."/>
            <person name="Knights A."/>
            <person name="Loulseged H."/>
            <person name="Mungall K."/>
            <person name="Oliver K."/>
            <person name="Price C."/>
            <person name="Quail M.A."/>
            <person name="Urushihara H."/>
            <person name="Hernandez J."/>
            <person name="Rabbinowitsch E."/>
            <person name="Steffen D."/>
            <person name="Sanders M."/>
            <person name="Ma J."/>
            <person name="Kohara Y."/>
            <person name="Sharp S."/>
            <person name="Simmonds M."/>
            <person name="Spiegler S."/>
            <person name="Tivey A."/>
            <person name="Sugano S."/>
            <person name="White B."/>
            <person name="Walker D."/>
            <person name="Woodward J."/>
            <person name="Winckler T."/>
            <person name="Tanaka Y."/>
            <person name="Shaulsky G."/>
            <person name="Schleicher M."/>
            <person name="Weinstock G."/>
            <person name="Rosenthal A."/>
            <person name="Cox E.C."/>
            <person name="Chisholm R.L."/>
            <person name="Gibbs R."/>
            <person name="Loomis W.F."/>
            <person name="Platzer M."/>
            <person name="Kay R.R."/>
            <person name="Williams J."/>
            <person name="Dear P.H."/>
            <person name="Noegel A.A."/>
            <person name="Barrell B."/>
            <person name="Kuspa A."/>
        </authorList>
    </citation>
    <scope>NUCLEOTIDE SEQUENCE [LARGE SCALE GENOMIC DNA]</scope>
    <source>
        <strain evidence="2 3">AX4</strain>
    </source>
</reference>
<dbReference type="AlphaFoldDB" id="Q553Q5"/>
<evidence type="ECO:0000313" key="3">
    <source>
        <dbReference type="Proteomes" id="UP000002195"/>
    </source>
</evidence>
<organism evidence="2 3">
    <name type="scientific">Dictyostelium discoideum</name>
    <name type="common">Social amoeba</name>
    <dbReference type="NCBI Taxonomy" id="44689"/>
    <lineage>
        <taxon>Eukaryota</taxon>
        <taxon>Amoebozoa</taxon>
        <taxon>Evosea</taxon>
        <taxon>Eumycetozoa</taxon>
        <taxon>Dictyostelia</taxon>
        <taxon>Dictyosteliales</taxon>
        <taxon>Dictyosteliaceae</taxon>
        <taxon>Dictyostelium</taxon>
    </lineage>
</organism>
<dbReference type="InParanoid" id="Q553Q5"/>
<name>Q553Q5_DICDI</name>
<dbReference type="PaxDb" id="44689-DDB0202556"/>
<dbReference type="dictyBase" id="DDB_G0275339"/>
<accession>Q553Q5</accession>
<dbReference type="HOGENOM" id="CLU_630798_0_0_1"/>
<dbReference type="Proteomes" id="UP000002195">
    <property type="component" value="Unassembled WGS sequence"/>
</dbReference>
<dbReference type="KEGG" id="ddi:DDB_G0275339"/>
<dbReference type="OMA" id="KENQRWA"/>
<dbReference type="VEuPathDB" id="AmoebaDB:DDB_G0275339"/>
<gene>
    <name evidence="2" type="ORF">DDB_G0275339</name>
</gene>
<dbReference type="EMBL" id="AAFI02000013">
    <property type="protein sequence ID" value="EAL69735.1"/>
    <property type="molecule type" value="Genomic_DNA"/>
</dbReference>
<sequence>MDYKWETDEKNLFDYHFRVGDYVSIRGGNGDLKLAKVEQVKDARLWVKLVNFGDNSHRTRHRGYRWGYRMSESSTFLVTAQDFIKKGYPLYKKKVEEIKERHKNFHQDCVNYNAEHGNPQKIKKPSYTKLIRKKLNESEAPVEYQSIYNYFTPNIRSGRAISNHINNDSSWSYSKRKEESESEEEDEQYEIKILTEEEYQQIVEKMSYNKFLNQFIKQEQIDRELKIEKSTNNSNNKNSKIKTFEINDKRVKRFAMKYIKPEDLEQRLNQKINNNNDSKQEQEELEQEEVEQNHFEYNNNYIDNDNYYYYNDNNQDGLYNNQVYQEEVYYIEPEELVTFDDYNNQSFDYNSDKVGSGSSSGDGKVENDKIIFKQNEIFKKLEKELHVSTNHYYNEDYERLINTFNSGFILQDELHQRRMDLLRDHFNIDLSKFQI</sequence>
<proteinExistence type="predicted"/>
<dbReference type="STRING" id="44689.Q553Q5"/>
<dbReference type="eggNOG" id="ENOG502RSQI">
    <property type="taxonomic scope" value="Eukaryota"/>
</dbReference>
<protein>
    <submittedName>
        <fullName evidence="2">Uncharacterized protein</fullName>
    </submittedName>
</protein>
<evidence type="ECO:0000313" key="2">
    <source>
        <dbReference type="EMBL" id="EAL69735.1"/>
    </source>
</evidence>
<feature type="region of interest" description="Disordered" evidence="1">
    <location>
        <begin position="166"/>
        <end position="187"/>
    </location>
</feature>